<evidence type="ECO:0000313" key="2">
    <source>
        <dbReference type="Proteomes" id="UP000193964"/>
    </source>
</evidence>
<evidence type="ECO:0000313" key="1">
    <source>
        <dbReference type="EMBL" id="ORX14938.1"/>
    </source>
</evidence>
<dbReference type="RefSeq" id="WP_085145348.1">
    <property type="nucleotide sequence ID" value="NZ_JACKUA010000026.1"/>
</dbReference>
<keyword evidence="1" id="KW-0946">Virion</keyword>
<dbReference type="PANTHER" id="PTHR40050:SF1">
    <property type="entry name" value="INNER SPORE COAT PROTEIN H"/>
    <property type="match status" value="1"/>
</dbReference>
<dbReference type="AlphaFoldDB" id="A0A1X2F9C4"/>
<organism evidence="1 2">
    <name type="scientific">Mycolicibacterium wolinskyi</name>
    <dbReference type="NCBI Taxonomy" id="59750"/>
    <lineage>
        <taxon>Bacteria</taxon>
        <taxon>Bacillati</taxon>
        <taxon>Actinomycetota</taxon>
        <taxon>Actinomycetes</taxon>
        <taxon>Mycobacteriales</taxon>
        <taxon>Mycobacteriaceae</taxon>
        <taxon>Mycolicibacterium</taxon>
    </lineage>
</organism>
<name>A0A1X2F9C4_9MYCO</name>
<dbReference type="InterPro" id="IPR014867">
    <property type="entry name" value="Spore_coat_CotH_CotH2/3/7"/>
</dbReference>
<gene>
    <name evidence="1" type="ORF">AWC31_27750</name>
</gene>
<dbReference type="PANTHER" id="PTHR40050">
    <property type="entry name" value="INNER SPORE COAT PROTEIN H"/>
    <property type="match status" value="1"/>
</dbReference>
<comment type="caution">
    <text evidence="1">The sequence shown here is derived from an EMBL/GenBank/DDBJ whole genome shotgun (WGS) entry which is preliminary data.</text>
</comment>
<sequence>MDEADRDVEGVQTKRRVVHRLPVRLRQHWKLLALLVAVALGLTVAFGQTTIRPYISGDTTILTSDITENITGTVDFFDPDVAHTLTVNITPAEYNDMMSAYQNDGEKKWVTADITIDDTFISDVSVRLKGNSTLASMRSGKDRPRDAPTSNDAMNMVSASADDPTSLPLLISFDRNAEGRGYQGVTELSVRPGTPIINEALALSLTAETGQPTQRYAYATYTINGQTTTRLILEHPDETYANALFESDGYLYKADAGSRMEFVGTDQSEYANQFKQINSADNGNLQPIVKFLKWLDGADQDEFDTHLSDWFDVQSLARYLATQHLLANGDDMGGPGQNYYLWYDLETEKLSVVSWDLNLAMYGDATVGPNEELKIGPPPGDKEAGIPPEEFQALGGRRGPAHGNPLKTRFLESAKWVQAYNDAYWDIYDEMYGDGKAHTVLDGIAATIPVTAGLSEQDLAAVVDSMHQWIDDRMAALDDARAE</sequence>
<dbReference type="OrthoDB" id="3280828at2"/>
<accession>A0A1X2F9C4</accession>
<dbReference type="Proteomes" id="UP000193964">
    <property type="component" value="Unassembled WGS sequence"/>
</dbReference>
<protein>
    <submittedName>
        <fullName evidence="1">Spore coat protein CotH</fullName>
    </submittedName>
</protein>
<proteinExistence type="predicted"/>
<dbReference type="Pfam" id="PF08757">
    <property type="entry name" value="CotH"/>
    <property type="match status" value="1"/>
</dbReference>
<keyword evidence="1" id="KW-0167">Capsid protein</keyword>
<reference evidence="1 2" key="1">
    <citation type="submission" date="2016-01" db="EMBL/GenBank/DDBJ databases">
        <title>The new phylogeny of the genus Mycobacterium.</title>
        <authorList>
            <person name="Tarcisio F."/>
            <person name="Conor M."/>
            <person name="Antonella G."/>
            <person name="Elisabetta G."/>
            <person name="Giulia F.S."/>
            <person name="Sara T."/>
            <person name="Anna F."/>
            <person name="Clotilde B."/>
            <person name="Roberto B."/>
            <person name="Veronica D.S."/>
            <person name="Fabio R."/>
            <person name="Monica P."/>
            <person name="Olivier J."/>
            <person name="Enrico T."/>
            <person name="Nicola S."/>
        </authorList>
    </citation>
    <scope>NUCLEOTIDE SEQUENCE [LARGE SCALE GENOMIC DNA]</scope>
    <source>
        <strain evidence="1 2">ATCC 700010</strain>
    </source>
</reference>
<dbReference type="EMBL" id="LQQA01000015">
    <property type="protein sequence ID" value="ORX14938.1"/>
    <property type="molecule type" value="Genomic_DNA"/>
</dbReference>